<keyword evidence="7" id="KW-1185">Reference proteome</keyword>
<evidence type="ECO:0000256" key="3">
    <source>
        <dbReference type="ARBA" id="ARBA00022729"/>
    </source>
</evidence>
<name>A0ABS4D7M5_9CHLR</name>
<dbReference type="Gene3D" id="3.40.190.10">
    <property type="entry name" value="Periplasmic binding protein-like II"/>
    <property type="match status" value="2"/>
</dbReference>
<proteinExistence type="inferred from homology"/>
<protein>
    <submittedName>
        <fullName evidence="6">Extracellular solute-binding protein</fullName>
    </submittedName>
</protein>
<feature type="region of interest" description="Disordered" evidence="4">
    <location>
        <begin position="27"/>
        <end position="49"/>
    </location>
</feature>
<dbReference type="SUPFAM" id="SSF53850">
    <property type="entry name" value="Periplasmic binding protein-like II"/>
    <property type="match status" value="1"/>
</dbReference>
<evidence type="ECO:0000256" key="4">
    <source>
        <dbReference type="SAM" id="MobiDB-lite"/>
    </source>
</evidence>
<dbReference type="PANTHER" id="PTHR30061:SF50">
    <property type="entry name" value="MALTOSE_MALTODEXTRIN-BINDING PERIPLASMIC PROTEIN"/>
    <property type="match status" value="1"/>
</dbReference>
<comment type="similarity">
    <text evidence="1">Belongs to the bacterial solute-binding protein 1 family.</text>
</comment>
<reference evidence="6 7" key="1">
    <citation type="submission" date="2021-03" db="EMBL/GenBank/DDBJ databases">
        <authorList>
            <person name="Grouzdev D.S."/>
        </authorList>
    </citation>
    <scope>NUCLEOTIDE SEQUENCE [LARGE SCALE GENOMIC DNA]</scope>
    <source>
        <strain evidence="6 7">M50-1</strain>
    </source>
</reference>
<dbReference type="RefSeq" id="WP_135477465.1">
    <property type="nucleotide sequence ID" value="NZ_SIJK02000009.1"/>
</dbReference>
<dbReference type="EMBL" id="SIJK02000009">
    <property type="protein sequence ID" value="MBP1465415.1"/>
    <property type="molecule type" value="Genomic_DNA"/>
</dbReference>
<dbReference type="PROSITE" id="PS51257">
    <property type="entry name" value="PROKAR_LIPOPROTEIN"/>
    <property type="match status" value="1"/>
</dbReference>
<keyword evidence="2" id="KW-0813">Transport</keyword>
<dbReference type="InterPro" id="IPR006059">
    <property type="entry name" value="SBP"/>
</dbReference>
<gene>
    <name evidence="6" type="ORF">EYB53_006825</name>
</gene>
<dbReference type="Pfam" id="PF13416">
    <property type="entry name" value="SBP_bac_8"/>
    <property type="match status" value="1"/>
</dbReference>
<evidence type="ECO:0000256" key="2">
    <source>
        <dbReference type="ARBA" id="ARBA00022448"/>
    </source>
</evidence>
<feature type="signal peptide" evidence="5">
    <location>
        <begin position="1"/>
        <end position="26"/>
    </location>
</feature>
<accession>A0ABS4D7M5</accession>
<evidence type="ECO:0000256" key="1">
    <source>
        <dbReference type="ARBA" id="ARBA00008520"/>
    </source>
</evidence>
<sequence length="408" mass="42639">MKRFVSFVALTTLLALLLVACGGQTATPPPAPTEPSAPTTPEDPSGVTGTVTLWHAYGTGSAEEEAINTLVANARAAYPDATINMLQIPFDQIFNKFQNEVTSGAGPDMFIAPNDSLGDQIRAGLLADLTEYVPMLEAENVSPTAIQGMSLNGQLYAIPESFKAVALYYNTSKVATPPTTTDELLALVRNGNTLVLNQSAYHNFGWMQAFGAELMDADGRCVADTTGGDTWLAFLQELKAEPNVTFSTDGGQADSLFKEGRADMTINGPWALGDYRTALGDDLAVAAMPGATNPAGPMTGVDGFYVNINSANISGAVALAMFLTSAESMDVYVNQAGHVPARTDIAIESPLVQGFADAAQTGVPRPQVPELSNFWGPFGDAITKVLDGGAAPDASITEACATMNAANP</sequence>
<dbReference type="PANTHER" id="PTHR30061">
    <property type="entry name" value="MALTOSE-BINDING PERIPLASMIC PROTEIN"/>
    <property type="match status" value="1"/>
</dbReference>
<keyword evidence="3 5" id="KW-0732">Signal</keyword>
<evidence type="ECO:0000313" key="6">
    <source>
        <dbReference type="EMBL" id="MBP1465415.1"/>
    </source>
</evidence>
<comment type="caution">
    <text evidence="6">The sequence shown here is derived from an EMBL/GenBank/DDBJ whole genome shotgun (WGS) entry which is preliminary data.</text>
</comment>
<organism evidence="6 7">
    <name type="scientific">Candidatus Chloroploca mongolica</name>
    <dbReference type="NCBI Taxonomy" id="2528176"/>
    <lineage>
        <taxon>Bacteria</taxon>
        <taxon>Bacillati</taxon>
        <taxon>Chloroflexota</taxon>
        <taxon>Chloroflexia</taxon>
        <taxon>Chloroflexales</taxon>
        <taxon>Chloroflexineae</taxon>
        <taxon>Oscillochloridaceae</taxon>
        <taxon>Candidatus Chloroploca</taxon>
    </lineage>
</organism>
<evidence type="ECO:0000313" key="7">
    <source>
        <dbReference type="Proteomes" id="UP001193081"/>
    </source>
</evidence>
<evidence type="ECO:0000256" key="5">
    <source>
        <dbReference type="SAM" id="SignalP"/>
    </source>
</evidence>
<feature type="compositionally biased region" description="Low complexity" evidence="4">
    <location>
        <begin position="36"/>
        <end position="45"/>
    </location>
</feature>
<dbReference type="Proteomes" id="UP001193081">
    <property type="component" value="Unassembled WGS sequence"/>
</dbReference>
<feature type="chain" id="PRO_5046543675" evidence="5">
    <location>
        <begin position="27"/>
        <end position="408"/>
    </location>
</feature>